<keyword evidence="4" id="KW-1185">Reference proteome</keyword>
<accession>F0ZQ26</accession>
<dbReference type="GeneID" id="10502644"/>
<reference evidence="4" key="1">
    <citation type="journal article" date="2011" name="Genome Biol.">
        <title>Comparative genomics of the social amoebae Dictyostelium discoideum and Dictyostelium purpureum.</title>
        <authorList>
            <consortium name="US DOE Joint Genome Institute (JGI-PGF)"/>
            <person name="Sucgang R."/>
            <person name="Kuo A."/>
            <person name="Tian X."/>
            <person name="Salerno W."/>
            <person name="Parikh A."/>
            <person name="Feasley C.L."/>
            <person name="Dalin E."/>
            <person name="Tu H."/>
            <person name="Huang E."/>
            <person name="Barry K."/>
            <person name="Lindquist E."/>
            <person name="Shapiro H."/>
            <person name="Bruce D."/>
            <person name="Schmutz J."/>
            <person name="Salamov A."/>
            <person name="Fey P."/>
            <person name="Gaudet P."/>
            <person name="Anjard C."/>
            <person name="Babu M.M."/>
            <person name="Basu S."/>
            <person name="Bushmanova Y."/>
            <person name="van der Wel H."/>
            <person name="Katoh-Kurasawa M."/>
            <person name="Dinh C."/>
            <person name="Coutinho P.M."/>
            <person name="Saito T."/>
            <person name="Elias M."/>
            <person name="Schaap P."/>
            <person name="Kay R.R."/>
            <person name="Henrissat B."/>
            <person name="Eichinger L."/>
            <person name="Rivero F."/>
            <person name="Putnam N.H."/>
            <person name="West C.M."/>
            <person name="Loomis W.F."/>
            <person name="Chisholm R.L."/>
            <person name="Shaulsky G."/>
            <person name="Strassmann J.E."/>
            <person name="Queller D.C."/>
            <person name="Kuspa A."/>
            <person name="Grigoriev I.V."/>
        </authorList>
    </citation>
    <scope>NUCLEOTIDE SEQUENCE [LARGE SCALE GENOMIC DNA]</scope>
    <source>
        <strain evidence="4">QSDP1</strain>
    </source>
</reference>
<dbReference type="STRING" id="5786.F0ZQ26"/>
<dbReference type="OMA" id="FNVPWHQ"/>
<dbReference type="EMBL" id="GL871119">
    <property type="protein sequence ID" value="EGC33936.1"/>
    <property type="molecule type" value="Genomic_DNA"/>
</dbReference>
<dbReference type="InterPro" id="IPR008775">
    <property type="entry name" value="Phytyl_CoA_dOase-like"/>
</dbReference>
<evidence type="ECO:0008006" key="5">
    <source>
        <dbReference type="Google" id="ProtNLM"/>
    </source>
</evidence>
<proteinExistence type="predicted"/>
<dbReference type="VEuPathDB" id="AmoebaDB:DICPUDRAFT_35909"/>
<organism evidence="3 4">
    <name type="scientific">Dictyostelium purpureum</name>
    <name type="common">Slime mold</name>
    <dbReference type="NCBI Taxonomy" id="5786"/>
    <lineage>
        <taxon>Eukaryota</taxon>
        <taxon>Amoebozoa</taxon>
        <taxon>Evosea</taxon>
        <taxon>Eumycetozoa</taxon>
        <taxon>Dictyostelia</taxon>
        <taxon>Dictyosteliales</taxon>
        <taxon>Dictyosteliaceae</taxon>
        <taxon>Dictyostelium</taxon>
    </lineage>
</organism>
<dbReference type="OrthoDB" id="445007at2759"/>
<dbReference type="InParanoid" id="F0ZQ26"/>
<dbReference type="eggNOG" id="ENOG502QPIZ">
    <property type="taxonomic scope" value="Eukaryota"/>
</dbReference>
<dbReference type="Pfam" id="PF05721">
    <property type="entry name" value="PhyH"/>
    <property type="match status" value="1"/>
</dbReference>
<feature type="region of interest" description="Disordered" evidence="2">
    <location>
        <begin position="271"/>
        <end position="293"/>
    </location>
</feature>
<evidence type="ECO:0000313" key="3">
    <source>
        <dbReference type="EMBL" id="EGC33936.1"/>
    </source>
</evidence>
<evidence type="ECO:0000256" key="1">
    <source>
        <dbReference type="ARBA" id="ARBA00001962"/>
    </source>
</evidence>
<dbReference type="AlphaFoldDB" id="F0ZQ26"/>
<sequence length="347" mass="40178">MNLKNEFLNNNYIIIKNFLNGNQIDNLFKEIEEQVNILISKLYTQGLIKKDYSKDESLSLNEKLVGAESEFIGSSILLHTEFASRLKKSFGENLFQNSKLLDIIEQLLGTKNISGHPEWNLRSKTPNNRYFNVPWHQDSAYLEKGAEFFDQVTVWIALVDITDNIGPLQIIKNSNNNNSTTRELLTHKLERIVNKEYKDSWYLQIEQDEIMDKLGFNSEKELNDQIVTCSPLPKGSIVIFTNKTIHRSLPNLSKSNEIRWTMDIRFQKSSDPSGFSPIDLESPEKSNEEKMNLRSSSKEIIPINYNIWSPTNNQEILMSLNNSNQTTDGEKNLSDYSIDGPWFNRWK</sequence>
<evidence type="ECO:0000256" key="2">
    <source>
        <dbReference type="SAM" id="MobiDB-lite"/>
    </source>
</evidence>
<comment type="cofactor">
    <cofactor evidence="1">
        <name>Fe cation</name>
        <dbReference type="ChEBI" id="CHEBI:24875"/>
    </cofactor>
</comment>
<feature type="compositionally biased region" description="Basic and acidic residues" evidence="2">
    <location>
        <begin position="282"/>
        <end position="292"/>
    </location>
</feature>
<name>F0ZQ26_DICPU</name>
<dbReference type="Proteomes" id="UP000001064">
    <property type="component" value="Unassembled WGS sequence"/>
</dbReference>
<dbReference type="SUPFAM" id="SSF51197">
    <property type="entry name" value="Clavaminate synthase-like"/>
    <property type="match status" value="1"/>
</dbReference>
<dbReference type="KEGG" id="dpp:DICPUDRAFT_35909"/>
<dbReference type="Gene3D" id="2.60.120.620">
    <property type="entry name" value="q2cbj1_9rhob like domain"/>
    <property type="match status" value="1"/>
</dbReference>
<protein>
    <recommendedName>
        <fullName evidence="5">Phytanoyl-CoA dioxygenase</fullName>
    </recommendedName>
</protein>
<gene>
    <name evidence="3" type="ORF">DICPUDRAFT_35909</name>
</gene>
<evidence type="ECO:0000313" key="4">
    <source>
        <dbReference type="Proteomes" id="UP000001064"/>
    </source>
</evidence>
<dbReference type="RefSeq" id="XP_003289518.1">
    <property type="nucleotide sequence ID" value="XM_003289470.1"/>
</dbReference>
<dbReference type="PANTHER" id="PTHR20883:SF14">
    <property type="entry name" value="PHYTANOYL-COA DIOXYGENASE"/>
    <property type="match status" value="1"/>
</dbReference>
<dbReference type="PANTHER" id="PTHR20883">
    <property type="entry name" value="PHYTANOYL-COA DIOXYGENASE DOMAIN CONTAINING 1"/>
    <property type="match status" value="1"/>
</dbReference>